<dbReference type="GO" id="GO:0009279">
    <property type="term" value="C:cell outer membrane"/>
    <property type="evidence" value="ECO:0007669"/>
    <property type="project" value="UniProtKB-SubCell"/>
</dbReference>
<keyword evidence="3 6" id="KW-0564">Palmitate</keyword>
<gene>
    <name evidence="6" type="primary">lptE</name>
    <name evidence="7" type="ORF">GGD90_001677</name>
</gene>
<organism evidence="7 8">
    <name type="scientific">Rhodocyclus tenuis</name>
    <name type="common">Rhodospirillum tenue</name>
    <dbReference type="NCBI Taxonomy" id="1066"/>
    <lineage>
        <taxon>Bacteria</taxon>
        <taxon>Pseudomonadati</taxon>
        <taxon>Pseudomonadota</taxon>
        <taxon>Betaproteobacteria</taxon>
        <taxon>Rhodocyclales</taxon>
        <taxon>Rhodocyclaceae</taxon>
        <taxon>Rhodocyclus</taxon>
    </lineage>
</organism>
<dbReference type="PANTHER" id="PTHR38098">
    <property type="entry name" value="LPS-ASSEMBLY LIPOPROTEIN LPTE"/>
    <property type="match status" value="1"/>
</dbReference>
<comment type="subcellular location">
    <subcellularLocation>
        <location evidence="6">Cell outer membrane</location>
        <topology evidence="6">Lipid-anchor</topology>
    </subcellularLocation>
</comment>
<protein>
    <recommendedName>
        <fullName evidence="6">LPS-assembly lipoprotein LptE</fullName>
    </recommendedName>
</protein>
<comment type="similarity">
    <text evidence="6">Belongs to the LptE lipoprotein family.</text>
</comment>
<dbReference type="AlphaFoldDB" id="A0A840G5X6"/>
<accession>A0A840G5X6</accession>
<evidence type="ECO:0000256" key="2">
    <source>
        <dbReference type="ARBA" id="ARBA00023136"/>
    </source>
</evidence>
<dbReference type="GO" id="GO:0015920">
    <property type="term" value="P:lipopolysaccharide transport"/>
    <property type="evidence" value="ECO:0007669"/>
    <property type="project" value="TreeGrafter"/>
</dbReference>
<dbReference type="InterPro" id="IPR007485">
    <property type="entry name" value="LPS_assembly_LptE"/>
</dbReference>
<comment type="subunit">
    <text evidence="6">Component of the lipopolysaccharide transport and assembly complex. Interacts with LptD.</text>
</comment>
<dbReference type="GO" id="GO:1990351">
    <property type="term" value="C:transporter complex"/>
    <property type="evidence" value="ECO:0007669"/>
    <property type="project" value="TreeGrafter"/>
</dbReference>
<dbReference type="PANTHER" id="PTHR38098:SF1">
    <property type="entry name" value="LPS-ASSEMBLY LIPOPROTEIN LPTE"/>
    <property type="match status" value="1"/>
</dbReference>
<dbReference type="Pfam" id="PF04390">
    <property type="entry name" value="LptE"/>
    <property type="match status" value="1"/>
</dbReference>
<dbReference type="RefSeq" id="WP_153116076.1">
    <property type="nucleotide sequence ID" value="NZ_JACIGE010000005.1"/>
</dbReference>
<keyword evidence="4 6" id="KW-0998">Cell outer membrane</keyword>
<evidence type="ECO:0000256" key="3">
    <source>
        <dbReference type="ARBA" id="ARBA00023139"/>
    </source>
</evidence>
<dbReference type="HAMAP" id="MF_01186">
    <property type="entry name" value="LPS_assembly_LptE"/>
    <property type="match status" value="1"/>
</dbReference>
<dbReference type="GO" id="GO:0001530">
    <property type="term" value="F:lipopolysaccharide binding"/>
    <property type="evidence" value="ECO:0007669"/>
    <property type="project" value="TreeGrafter"/>
</dbReference>
<sequence length="174" mass="19320">MRVRSLAAAAAFVTLAAATLVAGCGFQLRGAYTLPYESIYLALPDYSEVGAGLKRNIHASGGTRLTERPEDAEAIFQPTGEARERLILSLSGTGRVRELRLRYRFGYRVVDAKGRNLIPPGEVEMTRDMTYDDSNILSKQQEEVLLWRDMQSDMVQQLLRRLAAVKPVAATETD</sequence>
<dbReference type="OrthoDB" id="5298094at2"/>
<dbReference type="EMBL" id="JACIGE010000005">
    <property type="protein sequence ID" value="MBB4247306.1"/>
    <property type="molecule type" value="Genomic_DNA"/>
</dbReference>
<comment type="caution">
    <text evidence="7">The sequence shown here is derived from an EMBL/GenBank/DDBJ whole genome shotgun (WGS) entry which is preliminary data.</text>
</comment>
<evidence type="ECO:0000256" key="5">
    <source>
        <dbReference type="ARBA" id="ARBA00023288"/>
    </source>
</evidence>
<evidence type="ECO:0000256" key="6">
    <source>
        <dbReference type="HAMAP-Rule" id="MF_01186"/>
    </source>
</evidence>
<evidence type="ECO:0000313" key="7">
    <source>
        <dbReference type="EMBL" id="MBB4247306.1"/>
    </source>
</evidence>
<keyword evidence="8" id="KW-1185">Reference proteome</keyword>
<dbReference type="PROSITE" id="PS51257">
    <property type="entry name" value="PROKAR_LIPOPROTEIN"/>
    <property type="match status" value="1"/>
</dbReference>
<evidence type="ECO:0000256" key="4">
    <source>
        <dbReference type="ARBA" id="ARBA00023237"/>
    </source>
</evidence>
<proteinExistence type="inferred from homology"/>
<keyword evidence="1 6" id="KW-0732">Signal</keyword>
<keyword evidence="5 6" id="KW-0449">Lipoprotein</keyword>
<keyword evidence="2 6" id="KW-0472">Membrane</keyword>
<evidence type="ECO:0000256" key="1">
    <source>
        <dbReference type="ARBA" id="ARBA00022729"/>
    </source>
</evidence>
<dbReference type="GO" id="GO:0043165">
    <property type="term" value="P:Gram-negative-bacterium-type cell outer membrane assembly"/>
    <property type="evidence" value="ECO:0007669"/>
    <property type="project" value="UniProtKB-UniRule"/>
</dbReference>
<evidence type="ECO:0000313" key="8">
    <source>
        <dbReference type="Proteomes" id="UP000587070"/>
    </source>
</evidence>
<dbReference type="Proteomes" id="UP000587070">
    <property type="component" value="Unassembled WGS sequence"/>
</dbReference>
<dbReference type="Gene3D" id="3.30.160.150">
    <property type="entry name" value="Lipoprotein like domain"/>
    <property type="match status" value="1"/>
</dbReference>
<reference evidence="7 8" key="1">
    <citation type="submission" date="2020-08" db="EMBL/GenBank/DDBJ databases">
        <title>Genome sequencing of Purple Non-Sulfur Bacteria from various extreme environments.</title>
        <authorList>
            <person name="Mayer M."/>
        </authorList>
    </citation>
    <scope>NUCLEOTIDE SEQUENCE [LARGE SCALE GENOMIC DNA]</scope>
    <source>
        <strain evidence="7 8">2761</strain>
    </source>
</reference>
<comment type="function">
    <text evidence="6">Together with LptD, is involved in the assembly of lipopolysaccharide (LPS) at the surface of the outer membrane. Required for the proper assembly of LptD. Binds LPS and may serve as the LPS recognition site at the outer membrane.</text>
</comment>
<name>A0A840G5X6_RHOTE</name>